<reference evidence="11 12" key="1">
    <citation type="submission" date="2019-07" db="EMBL/GenBank/DDBJ databases">
        <authorList>
            <person name="Hibberd C M."/>
            <person name="Gehrig L. J."/>
            <person name="Chang H.-W."/>
            <person name="Venkatesh S."/>
        </authorList>
    </citation>
    <scope>NUCLEOTIDE SEQUENCE [LARGE SCALE GENOMIC DNA]</scope>
    <source>
        <strain evidence="11">Ruminococcus_obeum_SSTS_Bg7063</strain>
    </source>
</reference>
<dbReference type="InterPro" id="IPR004358">
    <property type="entry name" value="Sig_transdc_His_kin-like_C"/>
</dbReference>
<keyword evidence="6" id="KW-0902">Two-component regulatory system</keyword>
<dbReference type="InterPro" id="IPR005467">
    <property type="entry name" value="His_kinase_dom"/>
</dbReference>
<accession>A0A564SCX7</accession>
<evidence type="ECO:0000256" key="7">
    <source>
        <dbReference type="ARBA" id="ARBA00024867"/>
    </source>
</evidence>
<dbReference type="SUPFAM" id="SSF52172">
    <property type="entry name" value="CheY-like"/>
    <property type="match status" value="1"/>
</dbReference>
<evidence type="ECO:0000256" key="6">
    <source>
        <dbReference type="ARBA" id="ARBA00023012"/>
    </source>
</evidence>
<dbReference type="PRINTS" id="PR00344">
    <property type="entry name" value="BCTRLSENSOR"/>
</dbReference>
<proteinExistence type="predicted"/>
<dbReference type="GO" id="GO:0004673">
    <property type="term" value="F:protein histidine kinase activity"/>
    <property type="evidence" value="ECO:0007669"/>
    <property type="project" value="UniProtKB-EC"/>
</dbReference>
<gene>
    <name evidence="11" type="primary">evgS</name>
    <name evidence="11" type="ORF">ROSSTS7063_00482</name>
</gene>
<evidence type="ECO:0000256" key="5">
    <source>
        <dbReference type="ARBA" id="ARBA00022777"/>
    </source>
</evidence>
<keyword evidence="8" id="KW-0597">Phosphoprotein</keyword>
<dbReference type="SMART" id="SM00387">
    <property type="entry name" value="HATPase_c"/>
    <property type="match status" value="1"/>
</dbReference>
<evidence type="ECO:0000313" key="12">
    <source>
        <dbReference type="Proteomes" id="UP000409147"/>
    </source>
</evidence>
<feature type="modified residue" description="4-aspartylphosphate" evidence="8">
    <location>
        <position position="180"/>
    </location>
</feature>
<dbReference type="Proteomes" id="UP000409147">
    <property type="component" value="Unassembled WGS sequence"/>
</dbReference>
<evidence type="ECO:0000256" key="8">
    <source>
        <dbReference type="PROSITE-ProRule" id="PRU00169"/>
    </source>
</evidence>
<dbReference type="CDD" id="cd17546">
    <property type="entry name" value="REC_hyHK_CKI1_RcsC-like"/>
    <property type="match status" value="1"/>
</dbReference>
<organism evidence="11 12">
    <name type="scientific">Blautia obeum</name>
    <dbReference type="NCBI Taxonomy" id="40520"/>
    <lineage>
        <taxon>Bacteria</taxon>
        <taxon>Bacillati</taxon>
        <taxon>Bacillota</taxon>
        <taxon>Clostridia</taxon>
        <taxon>Lachnospirales</taxon>
        <taxon>Lachnospiraceae</taxon>
        <taxon>Blautia</taxon>
    </lineage>
</organism>
<dbReference type="AlphaFoldDB" id="A0A564SCX7"/>
<keyword evidence="4 11" id="KW-0808">Transferase</keyword>
<dbReference type="Pfam" id="PF02518">
    <property type="entry name" value="HATPase_c"/>
    <property type="match status" value="1"/>
</dbReference>
<comment type="catalytic activity">
    <reaction evidence="1">
        <text>ATP + protein L-histidine = ADP + protein N-phospho-L-histidine.</text>
        <dbReference type="EC" id="2.7.13.3"/>
    </reaction>
</comment>
<name>A0A564SCX7_9FIRM</name>
<dbReference type="InterPro" id="IPR011006">
    <property type="entry name" value="CheY-like_superfamily"/>
</dbReference>
<evidence type="ECO:0000256" key="3">
    <source>
        <dbReference type="ARBA" id="ARBA00018672"/>
    </source>
</evidence>
<dbReference type="InterPro" id="IPR036890">
    <property type="entry name" value="HATPase_C_sf"/>
</dbReference>
<dbReference type="Pfam" id="PF00072">
    <property type="entry name" value="Response_reg"/>
    <property type="match status" value="1"/>
</dbReference>
<keyword evidence="12" id="KW-1185">Reference proteome</keyword>
<dbReference type="PROSITE" id="PS50109">
    <property type="entry name" value="HIS_KIN"/>
    <property type="match status" value="1"/>
</dbReference>
<comment type="function">
    <text evidence="7">May play the central regulatory role in sporulation. It may be an element of the effector pathway responsible for the activation of sporulation genes in response to nutritional stress. Spo0A may act in concert with spo0H (a sigma factor) to control the expression of some genes that are critical to the sporulation process.</text>
</comment>
<evidence type="ECO:0000259" key="9">
    <source>
        <dbReference type="PROSITE" id="PS50109"/>
    </source>
</evidence>
<dbReference type="EC" id="2.7.13.3" evidence="2"/>
<dbReference type="SMART" id="SM00448">
    <property type="entry name" value="REC"/>
    <property type="match status" value="1"/>
</dbReference>
<evidence type="ECO:0000256" key="2">
    <source>
        <dbReference type="ARBA" id="ARBA00012438"/>
    </source>
</evidence>
<dbReference type="EMBL" id="CABHNB010000006">
    <property type="protein sequence ID" value="VUW92994.1"/>
    <property type="molecule type" value="Genomic_DNA"/>
</dbReference>
<evidence type="ECO:0000259" key="10">
    <source>
        <dbReference type="PROSITE" id="PS50110"/>
    </source>
</evidence>
<feature type="domain" description="Response regulatory" evidence="10">
    <location>
        <begin position="128"/>
        <end position="234"/>
    </location>
</feature>
<dbReference type="InterPro" id="IPR003594">
    <property type="entry name" value="HATPase_dom"/>
</dbReference>
<evidence type="ECO:0000256" key="4">
    <source>
        <dbReference type="ARBA" id="ARBA00022679"/>
    </source>
</evidence>
<sequence>MNIISNAVKYNKEKGVILLSYYETQVDDRHILFEFHCKDTGVGMSKEFQNHIFEPFTQETGGARSVYGGTGLGMPITKKLIEKMGGTIKFESEKNVGTTFMVQLPFLISADMKQAESQEDDVSIEGMRILLAEDNELNMEIAEFLLTNAGAEIIRASNGKEAVEAFAKSGVGEVNVILMDIMMPVMDGLEATREIRTMNRSDAFCLYIPLFCTWTLLYGRCIVDENYMIKIMEA</sequence>
<dbReference type="Gene3D" id="3.30.565.10">
    <property type="entry name" value="Histidine kinase-like ATPase, C-terminal domain"/>
    <property type="match status" value="1"/>
</dbReference>
<evidence type="ECO:0000313" key="11">
    <source>
        <dbReference type="EMBL" id="VUW92994.1"/>
    </source>
</evidence>
<dbReference type="GO" id="GO:0000160">
    <property type="term" value="P:phosphorelay signal transduction system"/>
    <property type="evidence" value="ECO:0007669"/>
    <property type="project" value="UniProtKB-KW"/>
</dbReference>
<dbReference type="SUPFAM" id="SSF55874">
    <property type="entry name" value="ATPase domain of HSP90 chaperone/DNA topoisomerase II/histidine kinase"/>
    <property type="match status" value="1"/>
</dbReference>
<dbReference type="Gene3D" id="3.40.50.2300">
    <property type="match status" value="1"/>
</dbReference>
<dbReference type="InterPro" id="IPR001789">
    <property type="entry name" value="Sig_transdc_resp-reg_receiver"/>
</dbReference>
<protein>
    <recommendedName>
        <fullName evidence="3">Stage 0 sporulation protein A homolog</fullName>
        <ecNumber evidence="2">2.7.13.3</ecNumber>
    </recommendedName>
</protein>
<dbReference type="PROSITE" id="PS50110">
    <property type="entry name" value="RESPONSE_REGULATORY"/>
    <property type="match status" value="1"/>
</dbReference>
<evidence type="ECO:0000256" key="1">
    <source>
        <dbReference type="ARBA" id="ARBA00000085"/>
    </source>
</evidence>
<keyword evidence="5" id="KW-0418">Kinase</keyword>
<dbReference type="PANTHER" id="PTHR43047">
    <property type="entry name" value="TWO-COMPONENT HISTIDINE PROTEIN KINASE"/>
    <property type="match status" value="1"/>
</dbReference>
<feature type="domain" description="Histidine kinase" evidence="9">
    <location>
        <begin position="1"/>
        <end position="108"/>
    </location>
</feature>